<feature type="transmembrane region" description="Helical" evidence="6">
    <location>
        <begin position="366"/>
        <end position="385"/>
    </location>
</feature>
<dbReference type="Pfam" id="PF12698">
    <property type="entry name" value="ABC2_membrane_3"/>
    <property type="match status" value="1"/>
</dbReference>
<evidence type="ECO:0000256" key="6">
    <source>
        <dbReference type="SAM" id="Phobius"/>
    </source>
</evidence>
<keyword evidence="9" id="KW-1185">Reference proteome</keyword>
<proteinExistence type="predicted"/>
<name>A0A1Q2D6S5_9ENTE</name>
<evidence type="ECO:0000259" key="7">
    <source>
        <dbReference type="Pfam" id="PF12698"/>
    </source>
</evidence>
<evidence type="ECO:0000256" key="1">
    <source>
        <dbReference type="ARBA" id="ARBA00004651"/>
    </source>
</evidence>
<evidence type="ECO:0000256" key="4">
    <source>
        <dbReference type="ARBA" id="ARBA00022989"/>
    </source>
</evidence>
<dbReference type="GO" id="GO:0005886">
    <property type="term" value="C:plasma membrane"/>
    <property type="evidence" value="ECO:0007669"/>
    <property type="project" value="UniProtKB-SubCell"/>
</dbReference>
<dbReference type="PANTHER" id="PTHR30294:SF29">
    <property type="entry name" value="MULTIDRUG ABC TRANSPORTER PERMEASE YBHS-RELATED"/>
    <property type="match status" value="1"/>
</dbReference>
<dbReference type="GO" id="GO:0140359">
    <property type="term" value="F:ABC-type transporter activity"/>
    <property type="evidence" value="ECO:0007669"/>
    <property type="project" value="InterPro"/>
</dbReference>
<feature type="transmembrane region" description="Helical" evidence="6">
    <location>
        <begin position="275"/>
        <end position="298"/>
    </location>
</feature>
<dbReference type="PANTHER" id="PTHR30294">
    <property type="entry name" value="MEMBRANE COMPONENT OF ABC TRANSPORTER YHHJ-RELATED"/>
    <property type="match status" value="1"/>
</dbReference>
<feature type="transmembrane region" description="Helical" evidence="6">
    <location>
        <begin position="230"/>
        <end position="254"/>
    </location>
</feature>
<sequence>MNKFWVIALETYKKHVKTVSFVIMVLAPFLMIGLSLGAGYVGSKVGQVDKMAIVSDNSVVREQLLTQANEKFKFNKKIETEKEAKKALEAEEIDGYLVVKDEKNQLVSEYISTNSLGAEDAQLLQSYLNNIQLGLTSQQLSLSPEEVTALMSQAKFTSRQVDFKNNQMNDKTDSRMLMTFVGFFIVLAMYMIVILYSSITAQEVASEKGTRIMEVILSSTSAANHFYGKIAGISLVILTQVGVYLVAGLGSYYVMQDKVESMLGTISIGDLVKGLLGYNLLFLLFGVLIYTILSAFMGSLVSRSEDAPKAVTPVTYLIMVASLPVLLLGLSDPQNIIIKIFSYIPFFSSFSMPIRIANDNVTQPELLLSLGLLILAVIILLKISAKVYKSTVLIYSDKSMMNVFKDALRFSK</sequence>
<reference evidence="8 9" key="1">
    <citation type="journal article" date="2010" name="Int. J. Syst. Evol. Microbiol.">
        <title>Vagococcus penaei sp. nov., isolated from spoilage microbiota of cooked shrimp (Penaeus vannamei).</title>
        <authorList>
            <person name="Jaffres E."/>
            <person name="Prevost H."/>
            <person name="Rossero A."/>
            <person name="Joffraud J.J."/>
            <person name="Dousset X."/>
        </authorList>
    </citation>
    <scope>NUCLEOTIDE SEQUENCE [LARGE SCALE GENOMIC DNA]</scope>
    <source>
        <strain evidence="8 9">CD276</strain>
    </source>
</reference>
<evidence type="ECO:0000256" key="2">
    <source>
        <dbReference type="ARBA" id="ARBA00022475"/>
    </source>
</evidence>
<evidence type="ECO:0000256" key="3">
    <source>
        <dbReference type="ARBA" id="ARBA00022692"/>
    </source>
</evidence>
<feature type="transmembrane region" description="Helical" evidence="6">
    <location>
        <begin position="336"/>
        <end position="354"/>
    </location>
</feature>
<keyword evidence="2" id="KW-1003">Cell membrane</keyword>
<keyword evidence="4 6" id="KW-1133">Transmembrane helix</keyword>
<gene>
    <name evidence="8" type="ORF">BW732_07720</name>
</gene>
<evidence type="ECO:0000313" key="9">
    <source>
        <dbReference type="Proteomes" id="UP000188246"/>
    </source>
</evidence>
<feature type="domain" description="ABC-2 type transporter transmembrane" evidence="7">
    <location>
        <begin position="20"/>
        <end position="385"/>
    </location>
</feature>
<feature type="transmembrane region" description="Helical" evidence="6">
    <location>
        <begin position="177"/>
        <end position="199"/>
    </location>
</feature>
<dbReference type="InterPro" id="IPR051449">
    <property type="entry name" value="ABC-2_transporter_component"/>
</dbReference>
<evidence type="ECO:0000313" key="8">
    <source>
        <dbReference type="EMBL" id="AQP54118.1"/>
    </source>
</evidence>
<dbReference type="EMBL" id="CP019609">
    <property type="protein sequence ID" value="AQP54118.1"/>
    <property type="molecule type" value="Genomic_DNA"/>
</dbReference>
<dbReference type="InterPro" id="IPR013525">
    <property type="entry name" value="ABC2_TM"/>
</dbReference>
<organism evidence="8 9">
    <name type="scientific">Vagococcus penaei</name>
    <dbReference type="NCBI Taxonomy" id="633807"/>
    <lineage>
        <taxon>Bacteria</taxon>
        <taxon>Bacillati</taxon>
        <taxon>Bacillota</taxon>
        <taxon>Bacilli</taxon>
        <taxon>Lactobacillales</taxon>
        <taxon>Enterococcaceae</taxon>
        <taxon>Vagococcus</taxon>
    </lineage>
</organism>
<keyword evidence="3 6" id="KW-0812">Transmembrane</keyword>
<comment type="subcellular location">
    <subcellularLocation>
        <location evidence="1">Cell membrane</location>
        <topology evidence="1">Multi-pass membrane protein</topology>
    </subcellularLocation>
</comment>
<dbReference type="AlphaFoldDB" id="A0A1Q2D6S5"/>
<dbReference type="Proteomes" id="UP000188246">
    <property type="component" value="Chromosome"/>
</dbReference>
<protein>
    <recommendedName>
        <fullName evidence="7">ABC-2 type transporter transmembrane domain-containing protein</fullName>
    </recommendedName>
</protein>
<dbReference type="RefSeq" id="WP_077276193.1">
    <property type="nucleotide sequence ID" value="NZ_CP019609.1"/>
</dbReference>
<accession>A0A1Q2D6S5</accession>
<dbReference type="KEGG" id="vpi:BW732_07720"/>
<feature type="transmembrane region" description="Helical" evidence="6">
    <location>
        <begin position="20"/>
        <end position="41"/>
    </location>
</feature>
<dbReference type="STRING" id="633807.BW732_07720"/>
<feature type="transmembrane region" description="Helical" evidence="6">
    <location>
        <begin position="310"/>
        <end position="329"/>
    </location>
</feature>
<keyword evidence="5 6" id="KW-0472">Membrane</keyword>
<evidence type="ECO:0000256" key="5">
    <source>
        <dbReference type="ARBA" id="ARBA00023136"/>
    </source>
</evidence>